<evidence type="ECO:0000313" key="3">
    <source>
        <dbReference type="Proteomes" id="UP000198677"/>
    </source>
</evidence>
<name>A0A1H7PIG7_9NOCA</name>
<keyword evidence="2" id="KW-0378">Hydrolase</keyword>
<evidence type="ECO:0000256" key="1">
    <source>
        <dbReference type="SAM" id="SignalP"/>
    </source>
</evidence>
<dbReference type="AlphaFoldDB" id="A0A1H7PIG7"/>
<dbReference type="InterPro" id="IPR029058">
    <property type="entry name" value="AB_hydrolase_fold"/>
</dbReference>
<dbReference type="PANTHER" id="PTHR48098:SF1">
    <property type="entry name" value="DIACYLGLYCEROL ACYLTRANSFERASE_MYCOLYLTRANSFERASE AG85A"/>
    <property type="match status" value="1"/>
</dbReference>
<accession>A0A1H7PIG7</accession>
<dbReference type="SUPFAM" id="SSF53474">
    <property type="entry name" value="alpha/beta-Hydrolases"/>
    <property type="match status" value="1"/>
</dbReference>
<proteinExistence type="predicted"/>
<dbReference type="Proteomes" id="UP000198677">
    <property type="component" value="Unassembled WGS sequence"/>
</dbReference>
<gene>
    <name evidence="2" type="ORF">SAMN05444583_10857</name>
</gene>
<dbReference type="Pfam" id="PF00756">
    <property type="entry name" value="Esterase"/>
    <property type="match status" value="1"/>
</dbReference>
<reference evidence="3" key="1">
    <citation type="submission" date="2016-10" db="EMBL/GenBank/DDBJ databases">
        <authorList>
            <person name="Varghese N."/>
            <person name="Submissions S."/>
        </authorList>
    </citation>
    <scope>NUCLEOTIDE SEQUENCE [LARGE SCALE GENOMIC DNA]</scope>
    <source>
        <strain evidence="3">DSM 44675</strain>
    </source>
</reference>
<dbReference type="InterPro" id="IPR050583">
    <property type="entry name" value="Mycobacterial_A85_antigen"/>
</dbReference>
<dbReference type="GO" id="GO:0016747">
    <property type="term" value="F:acyltransferase activity, transferring groups other than amino-acyl groups"/>
    <property type="evidence" value="ECO:0007669"/>
    <property type="project" value="TreeGrafter"/>
</dbReference>
<sequence>MRARTLAATLLTAALLGVAPAAATPAEQTPTAARVEGIDKHTDRQWDVNVYSPSMGRAIPLQVIRPADTSEPRPTLYLLNGAGGGEDGANWENQTDILELFADKNVNVVIPAAGIFSYYTDWQKVDPKLGVAHMWQTFLTKELPPVIDKALGTNKVNSIGGLSMSAGSVLDLAIQSPGLYKGVAAYSGCARTSDPVGQAYIRTVVEVMGGANTTNMWGPYDGPAWREHDPYLNAEKLRGLSIYISTGNGLPGVHEDPNAPRNPKSPPLADQIVIGGAIEAATNQCTRQLADRLRELNIPATVDFRPNGTHSWGYWQEDLRKSLPQLSASLGI</sequence>
<dbReference type="Gene3D" id="3.40.50.1820">
    <property type="entry name" value="alpha/beta hydrolase"/>
    <property type="match status" value="1"/>
</dbReference>
<organism evidence="2 3">
    <name type="scientific">Rhodococcus maanshanensis</name>
    <dbReference type="NCBI Taxonomy" id="183556"/>
    <lineage>
        <taxon>Bacteria</taxon>
        <taxon>Bacillati</taxon>
        <taxon>Actinomycetota</taxon>
        <taxon>Actinomycetes</taxon>
        <taxon>Mycobacteriales</taxon>
        <taxon>Nocardiaceae</taxon>
        <taxon>Rhodococcus</taxon>
    </lineage>
</organism>
<dbReference type="GO" id="GO:0016787">
    <property type="term" value="F:hydrolase activity"/>
    <property type="evidence" value="ECO:0007669"/>
    <property type="project" value="UniProtKB-KW"/>
</dbReference>
<feature type="chain" id="PRO_5038357384" evidence="1">
    <location>
        <begin position="24"/>
        <end position="332"/>
    </location>
</feature>
<protein>
    <submittedName>
        <fullName evidence="2">S-formylglutathione hydrolase FrmB</fullName>
    </submittedName>
</protein>
<dbReference type="EMBL" id="FOAW01000008">
    <property type="protein sequence ID" value="SEL35234.1"/>
    <property type="molecule type" value="Genomic_DNA"/>
</dbReference>
<evidence type="ECO:0000313" key="2">
    <source>
        <dbReference type="EMBL" id="SEL35234.1"/>
    </source>
</evidence>
<keyword evidence="1" id="KW-0732">Signal</keyword>
<dbReference type="RefSeq" id="WP_245816294.1">
    <property type="nucleotide sequence ID" value="NZ_FOAW01000008.1"/>
</dbReference>
<dbReference type="InterPro" id="IPR000801">
    <property type="entry name" value="Esterase-like"/>
</dbReference>
<feature type="signal peptide" evidence="1">
    <location>
        <begin position="1"/>
        <end position="23"/>
    </location>
</feature>
<keyword evidence="3" id="KW-1185">Reference proteome</keyword>
<dbReference type="PANTHER" id="PTHR48098">
    <property type="entry name" value="ENTEROCHELIN ESTERASE-RELATED"/>
    <property type="match status" value="1"/>
</dbReference>